<dbReference type="EMBL" id="JABBWK010000003">
    <property type="protein sequence ID" value="KAG1907513.1"/>
    <property type="molecule type" value="Genomic_DNA"/>
</dbReference>
<dbReference type="AlphaFoldDB" id="A0AAD4HSL8"/>
<sequence length="233" mass="26694">MQQVTCSHSRMLHAKWLDCLKNIQVGLNMAPTVKDLVWYVSHRVSLSGRRERASVHHLVTDPWTEDLRHRRKVKRRGMYVNKNVNCSMQCGSLGAWCVKFSSVTLGPYYIFVFARQVPRGRQRGRDAAEVYFETMWASICHRLHNRQKESRASCDASDFGFFQCSICMMHQFIFVVHPLKRDDHHLPHGRTASITCLCTPCAFSTFSDLGHQSEFWGVNVVSSVVIVAGSCEI</sequence>
<gene>
    <name evidence="1" type="ORF">F5891DRAFT_374729</name>
</gene>
<evidence type="ECO:0000313" key="2">
    <source>
        <dbReference type="Proteomes" id="UP001195769"/>
    </source>
</evidence>
<dbReference type="GeneID" id="64665915"/>
<accession>A0AAD4HSL8</accession>
<dbReference type="Proteomes" id="UP001195769">
    <property type="component" value="Unassembled WGS sequence"/>
</dbReference>
<keyword evidence="2" id="KW-1185">Reference proteome</keyword>
<protein>
    <submittedName>
        <fullName evidence="1">Uncharacterized protein</fullName>
    </submittedName>
</protein>
<proteinExistence type="predicted"/>
<evidence type="ECO:0000313" key="1">
    <source>
        <dbReference type="EMBL" id="KAG1907513.1"/>
    </source>
</evidence>
<dbReference type="RefSeq" id="XP_041233088.1">
    <property type="nucleotide sequence ID" value="XM_041371617.1"/>
</dbReference>
<comment type="caution">
    <text evidence="1">The sequence shown here is derived from an EMBL/GenBank/DDBJ whole genome shotgun (WGS) entry which is preliminary data.</text>
</comment>
<reference evidence="1" key="1">
    <citation type="journal article" date="2020" name="New Phytol.">
        <title>Comparative genomics reveals dynamic genome evolution in host specialist ectomycorrhizal fungi.</title>
        <authorList>
            <person name="Lofgren L.A."/>
            <person name="Nguyen N.H."/>
            <person name="Vilgalys R."/>
            <person name="Ruytinx J."/>
            <person name="Liao H.L."/>
            <person name="Branco S."/>
            <person name="Kuo A."/>
            <person name="LaButti K."/>
            <person name="Lipzen A."/>
            <person name="Andreopoulos W."/>
            <person name="Pangilinan J."/>
            <person name="Riley R."/>
            <person name="Hundley H."/>
            <person name="Na H."/>
            <person name="Barry K."/>
            <person name="Grigoriev I.V."/>
            <person name="Stajich J.E."/>
            <person name="Kennedy P.G."/>
        </authorList>
    </citation>
    <scope>NUCLEOTIDE SEQUENCE</scope>
    <source>
        <strain evidence="1">FC203</strain>
    </source>
</reference>
<name>A0AAD4HSL8_9AGAM</name>
<organism evidence="1 2">
    <name type="scientific">Suillus fuscotomentosus</name>
    <dbReference type="NCBI Taxonomy" id="1912939"/>
    <lineage>
        <taxon>Eukaryota</taxon>
        <taxon>Fungi</taxon>
        <taxon>Dikarya</taxon>
        <taxon>Basidiomycota</taxon>
        <taxon>Agaricomycotina</taxon>
        <taxon>Agaricomycetes</taxon>
        <taxon>Agaricomycetidae</taxon>
        <taxon>Boletales</taxon>
        <taxon>Suillineae</taxon>
        <taxon>Suillaceae</taxon>
        <taxon>Suillus</taxon>
    </lineage>
</organism>